<dbReference type="Gene3D" id="3.40.50.1820">
    <property type="entry name" value="alpha/beta hydrolase"/>
    <property type="match status" value="1"/>
</dbReference>
<evidence type="ECO:0000313" key="3">
    <source>
        <dbReference type="EMBL" id="GAA2134626.1"/>
    </source>
</evidence>
<dbReference type="EMBL" id="BAAANT010000004">
    <property type="protein sequence ID" value="GAA2134626.1"/>
    <property type="molecule type" value="Genomic_DNA"/>
</dbReference>
<feature type="domain" description="DUF1023" evidence="2">
    <location>
        <begin position="109"/>
        <end position="276"/>
    </location>
</feature>
<dbReference type="SUPFAM" id="SSF53474">
    <property type="entry name" value="alpha/beta-Hydrolases"/>
    <property type="match status" value="1"/>
</dbReference>
<sequence length="355" mass="36403">MAPRPTSSSAHAGRTRGNRLRRTLLAALVTASVALPLSGAARPGAVPAPVPAALAPLTTATPAALDERYAADRAAVRAAERTAADHGDRARAAALDAMAAPGRQFLSFDGRDGGRTTEVFGDLSGAALIAVLVPGSDTDLDTYERLRTGAVALQRQLGPQAAVIAWLGYRTPGTVSPEVLTPGRADEAAPALRQFTAALHALRPTARTSLLCHSYGSVVCGRAAAGATGGNGLQVADIVLYGSPGTGADNIAGLHTRATVWAGRGSGDWISDVPHVRLPLLFTSIGFGTDPVSPEFGAQVFPAGDGGHSDYLRPGSVPLRSIARIVAGQDPRTPQTAPLPAPQTPQTQVSEDRHA</sequence>
<evidence type="ECO:0000313" key="4">
    <source>
        <dbReference type="Proteomes" id="UP001422759"/>
    </source>
</evidence>
<evidence type="ECO:0000259" key="2">
    <source>
        <dbReference type="Pfam" id="PF06259"/>
    </source>
</evidence>
<feature type="region of interest" description="Disordered" evidence="1">
    <location>
        <begin position="329"/>
        <end position="355"/>
    </location>
</feature>
<accession>A0ABP5KRH9</accession>
<reference evidence="4" key="1">
    <citation type="journal article" date="2019" name="Int. J. Syst. Evol. Microbiol.">
        <title>The Global Catalogue of Microorganisms (GCM) 10K type strain sequencing project: providing services to taxonomists for standard genome sequencing and annotation.</title>
        <authorList>
            <consortium name="The Broad Institute Genomics Platform"/>
            <consortium name="The Broad Institute Genome Sequencing Center for Infectious Disease"/>
            <person name="Wu L."/>
            <person name="Ma J."/>
        </authorList>
    </citation>
    <scope>NUCLEOTIDE SEQUENCE [LARGE SCALE GENOMIC DNA]</scope>
    <source>
        <strain evidence="4">JCM 14560</strain>
    </source>
</reference>
<dbReference type="InterPro" id="IPR010427">
    <property type="entry name" value="DUF1023"/>
</dbReference>
<dbReference type="InterPro" id="IPR006311">
    <property type="entry name" value="TAT_signal"/>
</dbReference>
<dbReference type="GO" id="GO:0016787">
    <property type="term" value="F:hydrolase activity"/>
    <property type="evidence" value="ECO:0007669"/>
    <property type="project" value="UniProtKB-KW"/>
</dbReference>
<evidence type="ECO:0000256" key="1">
    <source>
        <dbReference type="SAM" id="MobiDB-lite"/>
    </source>
</evidence>
<gene>
    <name evidence="3" type="ORF">GCM10009760_12160</name>
</gene>
<comment type="caution">
    <text evidence="3">The sequence shown here is derived from an EMBL/GenBank/DDBJ whole genome shotgun (WGS) entry which is preliminary data.</text>
</comment>
<dbReference type="PROSITE" id="PS51318">
    <property type="entry name" value="TAT"/>
    <property type="match status" value="1"/>
</dbReference>
<keyword evidence="3" id="KW-0378">Hydrolase</keyword>
<keyword evidence="4" id="KW-1185">Reference proteome</keyword>
<name>A0ABP5KRH9_9ACTN</name>
<dbReference type="RefSeq" id="WP_344461501.1">
    <property type="nucleotide sequence ID" value="NZ_BAAANT010000004.1"/>
</dbReference>
<organism evidence="3 4">
    <name type="scientific">Kitasatospora kazusensis</name>
    <dbReference type="NCBI Taxonomy" id="407974"/>
    <lineage>
        <taxon>Bacteria</taxon>
        <taxon>Bacillati</taxon>
        <taxon>Actinomycetota</taxon>
        <taxon>Actinomycetes</taxon>
        <taxon>Kitasatosporales</taxon>
        <taxon>Streptomycetaceae</taxon>
        <taxon>Kitasatospora</taxon>
    </lineage>
</organism>
<proteinExistence type="predicted"/>
<dbReference type="InterPro" id="IPR029058">
    <property type="entry name" value="AB_hydrolase_fold"/>
</dbReference>
<dbReference type="Pfam" id="PF06259">
    <property type="entry name" value="Abhydrolase_8"/>
    <property type="match status" value="1"/>
</dbReference>
<protein>
    <submittedName>
        <fullName evidence="3">Alpha/beta hydrolase family protein</fullName>
    </submittedName>
</protein>
<dbReference type="Proteomes" id="UP001422759">
    <property type="component" value="Unassembled WGS sequence"/>
</dbReference>